<sequence>MPVQLVEMLIIPWSAFGEAVEIAKVIMSTVPDVVKASVDVNVPDATMSASVHTVKVSEKLHPMDSVTVTPSSVAAKTAIAPEAISTIVAVRENHKRETKSEDKSTNQSIHASRPVGKDIRCAIRPRTDDHT</sequence>
<protein>
    <submittedName>
        <fullName evidence="2">Uncharacterized protein</fullName>
    </submittedName>
</protein>
<evidence type="ECO:0000313" key="3">
    <source>
        <dbReference type="Proteomes" id="UP000757232"/>
    </source>
</evidence>
<keyword evidence="3" id="KW-1185">Reference proteome</keyword>
<feature type="compositionally biased region" description="Basic and acidic residues" evidence="1">
    <location>
        <begin position="91"/>
        <end position="104"/>
    </location>
</feature>
<dbReference type="AlphaFoldDB" id="A0A9Q5I508"/>
<evidence type="ECO:0000256" key="1">
    <source>
        <dbReference type="SAM" id="MobiDB-lite"/>
    </source>
</evidence>
<dbReference type="Proteomes" id="UP000757232">
    <property type="component" value="Unassembled WGS sequence"/>
</dbReference>
<gene>
    <name evidence="2" type="ORF">A7U60_g925</name>
</gene>
<reference evidence="2" key="1">
    <citation type="submission" date="2016-06" db="EMBL/GenBank/DDBJ databases">
        <title>Draft Genome sequence of the fungus Inonotus baumii.</title>
        <authorList>
            <person name="Zhu H."/>
            <person name="Lin W."/>
        </authorList>
    </citation>
    <scope>NUCLEOTIDE SEQUENCE</scope>
    <source>
        <strain evidence="2">821</strain>
    </source>
</reference>
<comment type="caution">
    <text evidence="2">The sequence shown here is derived from an EMBL/GenBank/DDBJ whole genome shotgun (WGS) entry which is preliminary data.</text>
</comment>
<organism evidence="2 3">
    <name type="scientific">Sanghuangporus baumii</name>
    <name type="common">Phellinus baumii</name>
    <dbReference type="NCBI Taxonomy" id="108892"/>
    <lineage>
        <taxon>Eukaryota</taxon>
        <taxon>Fungi</taxon>
        <taxon>Dikarya</taxon>
        <taxon>Basidiomycota</taxon>
        <taxon>Agaricomycotina</taxon>
        <taxon>Agaricomycetes</taxon>
        <taxon>Hymenochaetales</taxon>
        <taxon>Hymenochaetaceae</taxon>
        <taxon>Sanghuangporus</taxon>
    </lineage>
</organism>
<proteinExistence type="predicted"/>
<evidence type="ECO:0000313" key="2">
    <source>
        <dbReference type="EMBL" id="OCB91812.1"/>
    </source>
</evidence>
<accession>A0A9Q5I508</accession>
<dbReference type="EMBL" id="LNZH02000062">
    <property type="protein sequence ID" value="OCB91812.1"/>
    <property type="molecule type" value="Genomic_DNA"/>
</dbReference>
<feature type="region of interest" description="Disordered" evidence="1">
    <location>
        <begin position="91"/>
        <end position="131"/>
    </location>
</feature>
<feature type="compositionally biased region" description="Basic and acidic residues" evidence="1">
    <location>
        <begin position="115"/>
        <end position="131"/>
    </location>
</feature>
<name>A0A9Q5I508_SANBA</name>